<dbReference type="RefSeq" id="WP_094380180.1">
    <property type="nucleotide sequence ID" value="NZ_NOKA02000048.1"/>
</dbReference>
<dbReference type="InterPro" id="IPR051801">
    <property type="entry name" value="GH28_Enzymes"/>
</dbReference>
<dbReference type="InterPro" id="IPR024535">
    <property type="entry name" value="RHGA/B-epi-like_pectate_lyase"/>
</dbReference>
<reference evidence="6 9" key="2">
    <citation type="submission" date="2018-05" db="EMBL/GenBank/DDBJ databases">
        <title>Genomic Encyclopedia of Type Strains, Phase IV (KMG-IV): sequencing the most valuable type-strain genomes for metagenomic binning, comparative biology and taxonomic classification.</title>
        <authorList>
            <person name="Goeker M."/>
        </authorList>
    </citation>
    <scope>NUCLEOTIDE SEQUENCE [LARGE SCALE GENOMIC DNA]</scope>
    <source>
        <strain evidence="6 9">DSM 28816</strain>
    </source>
</reference>
<evidence type="ECO:0000256" key="2">
    <source>
        <dbReference type="ARBA" id="ARBA00022801"/>
    </source>
</evidence>
<dbReference type="EMBL" id="NOKA02000048">
    <property type="protein sequence ID" value="RDY30122.1"/>
    <property type="molecule type" value="Genomic_DNA"/>
</dbReference>
<dbReference type="PANTHER" id="PTHR31339:SF9">
    <property type="entry name" value="PLASMIN AND FIBRONECTIN-BINDING PROTEIN A"/>
    <property type="match status" value="1"/>
</dbReference>
<proteinExistence type="inferred from homology"/>
<dbReference type="InterPro" id="IPR000743">
    <property type="entry name" value="Glyco_hydro_28"/>
</dbReference>
<dbReference type="SMART" id="SM00710">
    <property type="entry name" value="PbH1"/>
    <property type="match status" value="6"/>
</dbReference>
<keyword evidence="6" id="KW-0456">Lyase</keyword>
<evidence type="ECO:0000256" key="1">
    <source>
        <dbReference type="ARBA" id="ARBA00008834"/>
    </source>
</evidence>
<dbReference type="Pfam" id="PF00295">
    <property type="entry name" value="Glyco_hydro_28"/>
    <property type="match status" value="1"/>
</dbReference>
<dbReference type="Gene3D" id="2.160.20.10">
    <property type="entry name" value="Single-stranded right-handed beta-helix, Pectin lyase-like"/>
    <property type="match status" value="1"/>
</dbReference>
<gene>
    <name evidence="6" type="ORF">C8E03_10430</name>
    <name evidence="7" type="ORF">CG710_016425</name>
</gene>
<dbReference type="Proteomes" id="UP000216411">
    <property type="component" value="Unassembled WGS sequence"/>
</dbReference>
<dbReference type="GO" id="GO:0004650">
    <property type="term" value="F:polygalacturonase activity"/>
    <property type="evidence" value="ECO:0007669"/>
    <property type="project" value="InterPro"/>
</dbReference>
<evidence type="ECO:0000256" key="4">
    <source>
        <dbReference type="RuleBase" id="RU361169"/>
    </source>
</evidence>
<accession>A0A255I2U7</accession>
<dbReference type="InterPro" id="IPR012334">
    <property type="entry name" value="Pectin_lyas_fold"/>
</dbReference>
<reference evidence="7 8" key="1">
    <citation type="journal article" date="2017" name="Genome Announc.">
        <title>Draft Genome Sequence of a Sporulating and Motile Strain of Lachnotalea glycerini Isolated from Water in Quebec City, Canada.</title>
        <authorList>
            <person name="Maheux A.F."/>
            <person name="Boudreau D.K."/>
            <person name="Berube E."/>
            <person name="Boissinot M."/>
            <person name="Raymond F."/>
            <person name="Brodeur S."/>
            <person name="Corbeil J."/>
            <person name="Isabel S."/>
            <person name="Omar R.F."/>
            <person name="Bergeron M.G."/>
        </authorList>
    </citation>
    <scope>NUCLEOTIDE SEQUENCE [LARGE SCALE GENOMIC DNA]</scope>
    <source>
        <strain evidence="7 8">CCRI-19302</strain>
    </source>
</reference>
<dbReference type="GO" id="GO:0016829">
    <property type="term" value="F:lyase activity"/>
    <property type="evidence" value="ECO:0007669"/>
    <property type="project" value="UniProtKB-KW"/>
</dbReference>
<dbReference type="InterPro" id="IPR011050">
    <property type="entry name" value="Pectin_lyase_fold/virulence"/>
</dbReference>
<dbReference type="EMBL" id="QICS01000004">
    <property type="protein sequence ID" value="PXV91023.1"/>
    <property type="molecule type" value="Genomic_DNA"/>
</dbReference>
<dbReference type="AlphaFoldDB" id="A0A255I2U7"/>
<reference evidence="7" key="3">
    <citation type="submission" date="2018-07" db="EMBL/GenBank/DDBJ databases">
        <authorList>
            <person name="Quirk P.G."/>
            <person name="Krulwich T.A."/>
        </authorList>
    </citation>
    <scope>NUCLEOTIDE SEQUENCE</scope>
    <source>
        <strain evidence="7">CCRI-19302</strain>
    </source>
</reference>
<organism evidence="6 9">
    <name type="scientific">Lachnotalea glycerini</name>
    <dbReference type="NCBI Taxonomy" id="1763509"/>
    <lineage>
        <taxon>Bacteria</taxon>
        <taxon>Bacillati</taxon>
        <taxon>Bacillota</taxon>
        <taxon>Clostridia</taxon>
        <taxon>Lachnospirales</taxon>
        <taxon>Lachnospiraceae</taxon>
        <taxon>Lachnotalea</taxon>
    </lineage>
</organism>
<feature type="domain" description="Rhamnogalacturonase A/B/Epimerase-like pectate lyase" evidence="5">
    <location>
        <begin position="3"/>
        <end position="58"/>
    </location>
</feature>
<dbReference type="SUPFAM" id="SSF51126">
    <property type="entry name" value="Pectin lyase-like"/>
    <property type="match status" value="1"/>
</dbReference>
<evidence type="ECO:0000259" key="5">
    <source>
        <dbReference type="Pfam" id="PF12708"/>
    </source>
</evidence>
<name>A0A255I2U7_9FIRM</name>
<dbReference type="Pfam" id="PF12708">
    <property type="entry name" value="Pect-lyase_RHGA_epim"/>
    <property type="match status" value="1"/>
</dbReference>
<comment type="similarity">
    <text evidence="1 4">Belongs to the glycosyl hydrolase 28 family.</text>
</comment>
<evidence type="ECO:0000313" key="8">
    <source>
        <dbReference type="Proteomes" id="UP000216411"/>
    </source>
</evidence>
<keyword evidence="3 4" id="KW-0326">Glycosidase</keyword>
<dbReference type="PANTHER" id="PTHR31339">
    <property type="entry name" value="PECTIN LYASE-RELATED"/>
    <property type="match status" value="1"/>
</dbReference>
<dbReference type="InterPro" id="IPR006626">
    <property type="entry name" value="PbH1"/>
</dbReference>
<protein>
    <submittedName>
        <fullName evidence="7">Glycoside hydrolase family 28 protein</fullName>
    </submittedName>
    <submittedName>
        <fullName evidence="6">Pectate lyase-like protein</fullName>
    </submittedName>
</protein>
<comment type="caution">
    <text evidence="6">The sequence shown here is derived from an EMBL/GenBank/DDBJ whole genome shotgun (WGS) entry which is preliminary data.</text>
</comment>
<sequence length="440" mass="49631">MIYNILDFGAIGDGIQNDAPAIQKAVDACSRSGGGRVLIPEGKVFKAGSIVLKTNVELHLEQGSFLKASDSLEDYHWVDGINKISQNSESKVLSYVNCEYNGKPFQYFIYAKDEKNISITGPGKIDGTEELYYGEIDQYHIEGSYYPRIPMMLLENIKNLIIKDVTLARSGFWTVHMAGCYDVLIDGIKILNNLKMANADGIDPDHCKNVRIINCYLECADDCIVFKNTKAFEQYGDCENIFVYGCTMISTSSALKFGTESENNFHNILVENCTINRSNRGISLQLRDCGNIENVKFSNIKIETRKFSNQWWGSAEPIYITAIDRKDGVKAGHIKNIQFENIHCNSENGIFILGSEDNHIENITFDNILLSMKKISKWDIYGNDIRPCAHDGIVERKINGLFVKYAKNIKARNLKIHIDDSMKAFMGDEIESDQVENINI</sequence>
<evidence type="ECO:0000256" key="3">
    <source>
        <dbReference type="ARBA" id="ARBA00023295"/>
    </source>
</evidence>
<dbReference type="OrthoDB" id="9795222at2"/>
<evidence type="ECO:0000313" key="6">
    <source>
        <dbReference type="EMBL" id="PXV91023.1"/>
    </source>
</evidence>
<evidence type="ECO:0000313" key="9">
    <source>
        <dbReference type="Proteomes" id="UP000247523"/>
    </source>
</evidence>
<keyword evidence="2 4" id="KW-0378">Hydrolase</keyword>
<dbReference type="GO" id="GO:0005975">
    <property type="term" value="P:carbohydrate metabolic process"/>
    <property type="evidence" value="ECO:0007669"/>
    <property type="project" value="InterPro"/>
</dbReference>
<evidence type="ECO:0000313" key="7">
    <source>
        <dbReference type="EMBL" id="RDY30122.1"/>
    </source>
</evidence>
<dbReference type="Proteomes" id="UP000247523">
    <property type="component" value="Unassembled WGS sequence"/>
</dbReference>
<keyword evidence="8" id="KW-1185">Reference proteome</keyword>